<evidence type="ECO:0000256" key="9">
    <source>
        <dbReference type="ARBA" id="ARBA00023235"/>
    </source>
</evidence>
<evidence type="ECO:0000256" key="3">
    <source>
        <dbReference type="ARBA" id="ARBA00012228"/>
    </source>
</evidence>
<dbReference type="GO" id="GO:0052856">
    <property type="term" value="F:NAD(P)HX epimerase activity"/>
    <property type="evidence" value="ECO:0007669"/>
    <property type="project" value="UniProtKB-UniRule"/>
</dbReference>
<dbReference type="InterPro" id="IPR032976">
    <property type="entry name" value="YJEFN_prot_NAXE-like"/>
</dbReference>
<keyword evidence="9 10" id="KW-0413">Isomerase</keyword>
<keyword evidence="8 10" id="KW-0520">NAD</keyword>
<evidence type="ECO:0000256" key="6">
    <source>
        <dbReference type="ARBA" id="ARBA00022857"/>
    </source>
</evidence>
<dbReference type="GO" id="GO:0005739">
    <property type="term" value="C:mitochondrion"/>
    <property type="evidence" value="ECO:0007669"/>
    <property type="project" value="TreeGrafter"/>
</dbReference>
<comment type="catalytic activity">
    <reaction evidence="1 10">
        <text>(6R)-NADHX = (6S)-NADHX</text>
        <dbReference type="Rhea" id="RHEA:32215"/>
        <dbReference type="ChEBI" id="CHEBI:64074"/>
        <dbReference type="ChEBI" id="CHEBI:64075"/>
        <dbReference type="EC" id="5.1.99.6"/>
    </reaction>
</comment>
<dbReference type="OrthoDB" id="10064708at2759"/>
<dbReference type="PROSITE" id="PS51385">
    <property type="entry name" value="YJEF_N"/>
    <property type="match status" value="1"/>
</dbReference>
<comment type="function">
    <text evidence="10">Catalyzes the epimerization of the S- and R-forms of NAD(P)HX, a damaged form of NAD(P)H that is a result of enzymatic or heat-dependent hydration. This is a prerequisite for the S-specific NAD(P)H-hydrate dehydratase to allow the repair of both epimers of NAD(P)HX.</text>
</comment>
<dbReference type="Pfam" id="PF03853">
    <property type="entry name" value="YjeF_N"/>
    <property type="match status" value="1"/>
</dbReference>
<gene>
    <name evidence="12" type="primary">SSS_789g</name>
    <name evidence="12" type="ORF">SSS_789</name>
</gene>
<evidence type="ECO:0000256" key="5">
    <source>
        <dbReference type="ARBA" id="ARBA00022741"/>
    </source>
</evidence>
<dbReference type="EnsemblMetazoa" id="SSS_789s_mrna">
    <property type="protein sequence ID" value="KAF7496354.1"/>
    <property type="gene ID" value="SSS_789"/>
</dbReference>
<evidence type="ECO:0000256" key="4">
    <source>
        <dbReference type="ARBA" id="ARBA00022723"/>
    </source>
</evidence>
<evidence type="ECO:0000313" key="13">
    <source>
        <dbReference type="EnsemblMetazoa" id="KAF7496354.1"/>
    </source>
</evidence>
<keyword evidence="5 10" id="KW-0547">Nucleotide-binding</keyword>
<dbReference type="PANTHER" id="PTHR13232">
    <property type="entry name" value="NAD(P)H-HYDRATE EPIMERASE"/>
    <property type="match status" value="1"/>
</dbReference>
<evidence type="ECO:0000256" key="2">
    <source>
        <dbReference type="ARBA" id="ARBA00000909"/>
    </source>
</evidence>
<comment type="cofactor">
    <cofactor evidence="10">
        <name>K(+)</name>
        <dbReference type="ChEBI" id="CHEBI:29103"/>
    </cofactor>
    <text evidence="10">Binds 1 potassium ion per subunit.</text>
</comment>
<dbReference type="AlphaFoldDB" id="A0A834RG14"/>
<comment type="caution">
    <text evidence="10">Lacks conserved residue(s) required for the propagation of feature annotation.</text>
</comment>
<keyword evidence="6" id="KW-0521">NADP</keyword>
<feature type="binding site" evidence="10">
    <location>
        <position position="162"/>
    </location>
    <ligand>
        <name>K(+)</name>
        <dbReference type="ChEBI" id="CHEBI:29103"/>
    </ligand>
</feature>
<evidence type="ECO:0000256" key="7">
    <source>
        <dbReference type="ARBA" id="ARBA00022958"/>
    </source>
</evidence>
<dbReference type="Proteomes" id="UP000070412">
    <property type="component" value="Unassembled WGS sequence"/>
</dbReference>
<organism evidence="12">
    <name type="scientific">Sarcoptes scabiei</name>
    <name type="common">Itch mite</name>
    <name type="synonym">Acarus scabiei</name>
    <dbReference type="NCBI Taxonomy" id="52283"/>
    <lineage>
        <taxon>Eukaryota</taxon>
        <taxon>Metazoa</taxon>
        <taxon>Ecdysozoa</taxon>
        <taxon>Arthropoda</taxon>
        <taxon>Chelicerata</taxon>
        <taxon>Arachnida</taxon>
        <taxon>Acari</taxon>
        <taxon>Acariformes</taxon>
        <taxon>Sarcoptiformes</taxon>
        <taxon>Astigmata</taxon>
        <taxon>Psoroptidia</taxon>
        <taxon>Sarcoptoidea</taxon>
        <taxon>Sarcoptidae</taxon>
        <taxon>Sarcoptinae</taxon>
        <taxon>Sarcoptes</taxon>
    </lineage>
</organism>
<protein>
    <recommendedName>
        <fullName evidence="3 10">NAD(P)H-hydrate epimerase</fullName>
        <ecNumber evidence="3 10">5.1.99.6</ecNumber>
    </recommendedName>
    <alternativeName>
        <fullName evidence="10">NAD(P)HX epimerase</fullName>
    </alternativeName>
</protein>
<feature type="domain" description="YjeF N-terminal" evidence="11">
    <location>
        <begin position="9"/>
        <end position="225"/>
    </location>
</feature>
<dbReference type="InterPro" id="IPR036652">
    <property type="entry name" value="YjeF_N_dom_sf"/>
</dbReference>
<dbReference type="EC" id="5.1.99.6" evidence="3 10"/>
<name>A0A834RG14_SARSC</name>
<reference evidence="12" key="2">
    <citation type="submission" date="2020-01" db="EMBL/GenBank/DDBJ databases">
        <authorList>
            <person name="Korhonen P.K.K."/>
            <person name="Guangxu M.G."/>
            <person name="Wang T.W."/>
            <person name="Stroehlein A.J.S."/>
            <person name="Young N.D."/>
            <person name="Ang C.-S.A."/>
            <person name="Fernando D.W.F."/>
            <person name="Lu H.L."/>
            <person name="Taylor S.T."/>
            <person name="Ehtesham M.E.M."/>
            <person name="Najaraj S.H.N."/>
            <person name="Harsha G.H.G."/>
            <person name="Madugundu A.M."/>
            <person name="Renuse S.R."/>
            <person name="Holt D.H."/>
            <person name="Pandey A.P."/>
            <person name="Papenfuss A.P."/>
            <person name="Gasser R.B.G."/>
            <person name="Fischer K.F."/>
        </authorList>
    </citation>
    <scope>NUCLEOTIDE SEQUENCE</scope>
    <source>
        <strain evidence="12">SSS_KF_BRIS2020</strain>
    </source>
</reference>
<keyword evidence="4 10" id="KW-0479">Metal-binding</keyword>
<dbReference type="NCBIfam" id="TIGR00197">
    <property type="entry name" value="yjeF_nterm"/>
    <property type="match status" value="1"/>
</dbReference>
<evidence type="ECO:0000259" key="11">
    <source>
        <dbReference type="PROSITE" id="PS51385"/>
    </source>
</evidence>
<feature type="binding site" evidence="10">
    <location>
        <position position="64"/>
    </location>
    <ligand>
        <name>K(+)</name>
        <dbReference type="ChEBI" id="CHEBI:29103"/>
    </ligand>
</feature>
<feature type="binding site" evidence="10">
    <location>
        <position position="159"/>
    </location>
    <ligand>
        <name>(6S)-NADPHX</name>
        <dbReference type="ChEBI" id="CHEBI:64076"/>
    </ligand>
</feature>
<reference evidence="13" key="3">
    <citation type="submission" date="2022-06" db="UniProtKB">
        <authorList>
            <consortium name="EnsemblMetazoa"/>
        </authorList>
    </citation>
    <scope>IDENTIFICATION</scope>
</reference>
<comment type="catalytic activity">
    <reaction evidence="2 10">
        <text>(6R)-NADPHX = (6S)-NADPHX</text>
        <dbReference type="Rhea" id="RHEA:32227"/>
        <dbReference type="ChEBI" id="CHEBI:64076"/>
        <dbReference type="ChEBI" id="CHEBI:64077"/>
        <dbReference type="EC" id="5.1.99.6"/>
    </reaction>
</comment>
<dbReference type="GO" id="GO:0000166">
    <property type="term" value="F:nucleotide binding"/>
    <property type="evidence" value="ECO:0007669"/>
    <property type="project" value="UniProtKB-KW"/>
</dbReference>
<dbReference type="Gene3D" id="3.40.50.10260">
    <property type="entry name" value="YjeF N-terminal domain"/>
    <property type="match status" value="1"/>
</dbReference>
<evidence type="ECO:0000313" key="12">
    <source>
        <dbReference type="EMBL" id="KAF7496354.1"/>
    </source>
</evidence>
<dbReference type="SUPFAM" id="SSF64153">
    <property type="entry name" value="YjeF N-terminal domain-like"/>
    <property type="match status" value="1"/>
</dbReference>
<evidence type="ECO:0000256" key="8">
    <source>
        <dbReference type="ARBA" id="ARBA00023027"/>
    </source>
</evidence>
<feature type="binding site" evidence="10">
    <location>
        <begin position="128"/>
        <end position="134"/>
    </location>
    <ligand>
        <name>(6S)-NADPHX</name>
        <dbReference type="ChEBI" id="CHEBI:64076"/>
    </ligand>
</feature>
<dbReference type="PANTHER" id="PTHR13232:SF10">
    <property type="entry name" value="NAD(P)H-HYDRATE EPIMERASE"/>
    <property type="match status" value="1"/>
</dbReference>
<dbReference type="InterPro" id="IPR004443">
    <property type="entry name" value="YjeF_N_dom"/>
</dbReference>
<sequence>MKFLSQNEAIQIDQELFDVYKFSIDQLMELAGLSVACSIVKSADKDPVYSSPANVLVVCGPGNNGGDGLVAARHLKLFGYNITVFYPKKGKNQLFENLMHQCRMMDIDFVDEINSLSSFRLIVDAVFGFSYKPPLRSQFYDILDKMSAKNSDQRLISIDIPSGWHVEDGPPVNETSESKTPILKPDCLISLTAPKECSKHYRGSLHWLGGRFVPKSLEKKYQLNLPDYFKENQCVLLEENV</sequence>
<reference evidence="14" key="1">
    <citation type="journal article" date="2020" name="PLoS Negl. Trop. Dis.">
        <title>High-quality nuclear genome for Sarcoptes scabiei-A critical resource for a neglected parasite.</title>
        <authorList>
            <person name="Korhonen P.K."/>
            <person name="Gasser R.B."/>
            <person name="Ma G."/>
            <person name="Wang T."/>
            <person name="Stroehlein A.J."/>
            <person name="Young N.D."/>
            <person name="Ang C.S."/>
            <person name="Fernando D.D."/>
            <person name="Lu H.C."/>
            <person name="Taylor S."/>
            <person name="Reynolds S.L."/>
            <person name="Mofiz E."/>
            <person name="Najaraj S.H."/>
            <person name="Gowda H."/>
            <person name="Madugundu A."/>
            <person name="Renuse S."/>
            <person name="Holt D."/>
            <person name="Pandey A."/>
            <person name="Papenfuss A.T."/>
            <person name="Fischer K."/>
        </authorList>
    </citation>
    <scope>NUCLEOTIDE SEQUENCE [LARGE SCALE GENOMIC DNA]</scope>
</reference>
<comment type="similarity">
    <text evidence="10">Belongs to the NnrE/AIBP family.</text>
</comment>
<feature type="binding site" evidence="10">
    <location>
        <position position="124"/>
    </location>
    <ligand>
        <name>K(+)</name>
        <dbReference type="ChEBI" id="CHEBI:29103"/>
    </ligand>
</feature>
<evidence type="ECO:0000313" key="14">
    <source>
        <dbReference type="Proteomes" id="UP000070412"/>
    </source>
</evidence>
<keyword evidence="7 10" id="KW-0630">Potassium</keyword>
<dbReference type="EMBL" id="WVUK01000012">
    <property type="protein sequence ID" value="KAF7496354.1"/>
    <property type="molecule type" value="Genomic_DNA"/>
</dbReference>
<evidence type="ECO:0000256" key="1">
    <source>
        <dbReference type="ARBA" id="ARBA00000013"/>
    </source>
</evidence>
<feature type="binding site" evidence="10">
    <location>
        <begin position="63"/>
        <end position="67"/>
    </location>
    <ligand>
        <name>(6S)-NADPHX</name>
        <dbReference type="ChEBI" id="CHEBI:64076"/>
    </ligand>
</feature>
<accession>A0A834RG14</accession>
<proteinExistence type="inferred from homology"/>
<dbReference type="HAMAP" id="MF_01966">
    <property type="entry name" value="NADHX_epimerase"/>
    <property type="match status" value="1"/>
</dbReference>
<evidence type="ECO:0000256" key="10">
    <source>
        <dbReference type="HAMAP-Rule" id="MF_03159"/>
    </source>
</evidence>
<keyword evidence="14" id="KW-1185">Reference proteome</keyword>
<dbReference type="GO" id="GO:0046872">
    <property type="term" value="F:metal ion binding"/>
    <property type="evidence" value="ECO:0007669"/>
    <property type="project" value="UniProtKB-KW"/>
</dbReference>